<evidence type="ECO:0000313" key="3">
    <source>
        <dbReference type="Proteomes" id="UP000075260"/>
    </source>
</evidence>
<proteinExistence type="predicted"/>
<comment type="caution">
    <text evidence="2">The sequence shown here is derived from an EMBL/GenBank/DDBJ whole genome shotgun (WGS) entry which is preliminary data.</text>
</comment>
<accession>A0A150QRR9</accession>
<protein>
    <submittedName>
        <fullName evidence="2">Uncharacterized protein</fullName>
    </submittedName>
</protein>
<dbReference type="AlphaFoldDB" id="A0A150QRR9"/>
<feature type="compositionally biased region" description="Pro residues" evidence="1">
    <location>
        <begin position="10"/>
        <end position="25"/>
    </location>
</feature>
<sequence length="140" mass="15508">MRAQWQWPQPQWPQPQWPQPQWPQPQWPQPQWALVSSIVSALSDLPDKSSTALRISFIAMSRSFGAPFVILVFVMVEPPVLSPPVLNGSQALFVNATLADEQRNLVCELLSSRRTSAAVARDAPARAATQVFDSSSIGLM</sequence>
<gene>
    <name evidence="2" type="ORF">BE15_25050</name>
</gene>
<evidence type="ECO:0000313" key="2">
    <source>
        <dbReference type="EMBL" id="KYF70542.1"/>
    </source>
</evidence>
<reference evidence="2 3" key="1">
    <citation type="submission" date="2014-02" db="EMBL/GenBank/DDBJ databases">
        <title>The small core and large imbalanced accessory genome model reveals a collaborative survival strategy of Sorangium cellulosum strains in nature.</title>
        <authorList>
            <person name="Han K."/>
            <person name="Peng R."/>
            <person name="Blom J."/>
            <person name="Li Y.-Z."/>
        </authorList>
    </citation>
    <scope>NUCLEOTIDE SEQUENCE [LARGE SCALE GENOMIC DNA]</scope>
    <source>
        <strain evidence="2 3">So0008-312</strain>
    </source>
</reference>
<name>A0A150QRR9_SORCE</name>
<organism evidence="2 3">
    <name type="scientific">Sorangium cellulosum</name>
    <name type="common">Polyangium cellulosum</name>
    <dbReference type="NCBI Taxonomy" id="56"/>
    <lineage>
        <taxon>Bacteria</taxon>
        <taxon>Pseudomonadati</taxon>
        <taxon>Myxococcota</taxon>
        <taxon>Polyangia</taxon>
        <taxon>Polyangiales</taxon>
        <taxon>Polyangiaceae</taxon>
        <taxon>Sorangium</taxon>
    </lineage>
</organism>
<dbReference type="Proteomes" id="UP000075260">
    <property type="component" value="Unassembled WGS sequence"/>
</dbReference>
<feature type="region of interest" description="Disordered" evidence="1">
    <location>
        <begin position="1"/>
        <end position="25"/>
    </location>
</feature>
<dbReference type="EMBL" id="JEMA01000390">
    <property type="protein sequence ID" value="KYF70542.1"/>
    <property type="molecule type" value="Genomic_DNA"/>
</dbReference>
<evidence type="ECO:0000256" key="1">
    <source>
        <dbReference type="SAM" id="MobiDB-lite"/>
    </source>
</evidence>